<evidence type="ECO:0000259" key="1">
    <source>
        <dbReference type="Pfam" id="PF13530"/>
    </source>
</evidence>
<dbReference type="Gene3D" id="3.30.1050.10">
    <property type="entry name" value="SCP2 sterol-binding domain"/>
    <property type="match status" value="1"/>
</dbReference>
<dbReference type="Pfam" id="PF13530">
    <property type="entry name" value="SCP2_2"/>
    <property type="match status" value="1"/>
</dbReference>
<sequence length="45" mass="4812">MLYLGDRRPSALAAAGRLEVPRPAALPHADALFHTAVPPWCGTPF</sequence>
<comment type="caution">
    <text evidence="2">The sequence shown here is derived from an EMBL/GenBank/DDBJ whole genome shotgun (WGS) entry which is preliminary data.</text>
</comment>
<name>A0A853BBE3_9PSEU</name>
<dbReference type="RefSeq" id="WP_246339286.1">
    <property type="nucleotide sequence ID" value="NZ_JACCFK010000002.1"/>
</dbReference>
<feature type="domain" description="Enhanced intracellular survival protein" evidence="1">
    <location>
        <begin position="2"/>
        <end position="41"/>
    </location>
</feature>
<evidence type="ECO:0000313" key="3">
    <source>
        <dbReference type="Proteomes" id="UP000549616"/>
    </source>
</evidence>
<accession>A0A853BBE3</accession>
<proteinExistence type="predicted"/>
<organism evidence="2 3">
    <name type="scientific">Amycolatopsis endophytica</name>
    <dbReference type="NCBI Taxonomy" id="860233"/>
    <lineage>
        <taxon>Bacteria</taxon>
        <taxon>Bacillati</taxon>
        <taxon>Actinomycetota</taxon>
        <taxon>Actinomycetes</taxon>
        <taxon>Pseudonocardiales</taxon>
        <taxon>Pseudonocardiaceae</taxon>
        <taxon>Amycolatopsis</taxon>
    </lineage>
</organism>
<keyword evidence="3" id="KW-1185">Reference proteome</keyword>
<dbReference type="EMBL" id="JACCFK010000002">
    <property type="protein sequence ID" value="NYI92074.1"/>
    <property type="molecule type" value="Genomic_DNA"/>
</dbReference>
<dbReference type="AlphaFoldDB" id="A0A853BBE3"/>
<gene>
    <name evidence="2" type="ORF">HNR02_005449</name>
</gene>
<dbReference type="InterPro" id="IPR025559">
    <property type="entry name" value="Eis_dom"/>
</dbReference>
<reference evidence="2 3" key="1">
    <citation type="submission" date="2020-07" db="EMBL/GenBank/DDBJ databases">
        <title>Sequencing the genomes of 1000 actinobacteria strains.</title>
        <authorList>
            <person name="Klenk H.-P."/>
        </authorList>
    </citation>
    <scope>NUCLEOTIDE SEQUENCE [LARGE SCALE GENOMIC DNA]</scope>
    <source>
        <strain evidence="2 3">DSM 104006</strain>
    </source>
</reference>
<dbReference type="Proteomes" id="UP000549616">
    <property type="component" value="Unassembled WGS sequence"/>
</dbReference>
<protein>
    <recommendedName>
        <fullName evidence="1">Enhanced intracellular survival protein domain-containing protein</fullName>
    </recommendedName>
</protein>
<evidence type="ECO:0000313" key="2">
    <source>
        <dbReference type="EMBL" id="NYI92074.1"/>
    </source>
</evidence>
<dbReference type="InterPro" id="IPR036527">
    <property type="entry name" value="SCP2_sterol-bd_dom_sf"/>
</dbReference>
<dbReference type="SUPFAM" id="SSF55718">
    <property type="entry name" value="SCP-like"/>
    <property type="match status" value="1"/>
</dbReference>